<evidence type="ECO:0000313" key="3">
    <source>
        <dbReference type="Proteomes" id="UP000615760"/>
    </source>
</evidence>
<evidence type="ECO:0000259" key="1">
    <source>
        <dbReference type="Pfam" id="PF00534"/>
    </source>
</evidence>
<comment type="caution">
    <text evidence="2">The sequence shown here is derived from an EMBL/GenBank/DDBJ whole genome shotgun (WGS) entry which is preliminary data.</text>
</comment>
<dbReference type="EMBL" id="BMJE01000002">
    <property type="protein sequence ID" value="GGB72090.1"/>
    <property type="molecule type" value="Genomic_DNA"/>
</dbReference>
<organism evidence="2 3">
    <name type="scientific">Flavobacterium suaedae</name>
    <dbReference type="NCBI Taxonomy" id="1767027"/>
    <lineage>
        <taxon>Bacteria</taxon>
        <taxon>Pseudomonadati</taxon>
        <taxon>Bacteroidota</taxon>
        <taxon>Flavobacteriia</taxon>
        <taxon>Flavobacteriales</taxon>
        <taxon>Flavobacteriaceae</taxon>
        <taxon>Flavobacterium</taxon>
    </lineage>
</organism>
<keyword evidence="3" id="KW-1185">Reference proteome</keyword>
<dbReference type="InterPro" id="IPR001296">
    <property type="entry name" value="Glyco_trans_1"/>
</dbReference>
<dbReference type="RefSeq" id="WP_188620157.1">
    <property type="nucleotide sequence ID" value="NZ_BMJE01000002.1"/>
</dbReference>
<proteinExistence type="predicted"/>
<dbReference type="PANTHER" id="PTHR45947:SF14">
    <property type="entry name" value="SLL1723 PROTEIN"/>
    <property type="match status" value="1"/>
</dbReference>
<dbReference type="Proteomes" id="UP000615760">
    <property type="component" value="Unassembled WGS sequence"/>
</dbReference>
<gene>
    <name evidence="2" type="ORF">GCM10007424_10100</name>
</gene>
<dbReference type="SUPFAM" id="SSF53756">
    <property type="entry name" value="UDP-Glycosyltransferase/glycogen phosphorylase"/>
    <property type="match status" value="1"/>
</dbReference>
<dbReference type="PANTHER" id="PTHR45947">
    <property type="entry name" value="SULFOQUINOVOSYL TRANSFERASE SQD2"/>
    <property type="match status" value="1"/>
</dbReference>
<name>A0ABQ1JMK0_9FLAO</name>
<reference evidence="3" key="1">
    <citation type="journal article" date="2019" name="Int. J. Syst. Evol. Microbiol.">
        <title>The Global Catalogue of Microorganisms (GCM) 10K type strain sequencing project: providing services to taxonomists for standard genome sequencing and annotation.</title>
        <authorList>
            <consortium name="The Broad Institute Genomics Platform"/>
            <consortium name="The Broad Institute Genome Sequencing Center for Infectious Disease"/>
            <person name="Wu L."/>
            <person name="Ma J."/>
        </authorList>
    </citation>
    <scope>NUCLEOTIDE SEQUENCE [LARGE SCALE GENOMIC DNA]</scope>
    <source>
        <strain evidence="3">CGMCC 1.15461</strain>
    </source>
</reference>
<feature type="domain" description="Glycosyl transferase family 1" evidence="1">
    <location>
        <begin position="207"/>
        <end position="356"/>
    </location>
</feature>
<protein>
    <recommendedName>
        <fullName evidence="1">Glycosyl transferase family 1 domain-containing protein</fullName>
    </recommendedName>
</protein>
<evidence type="ECO:0000313" key="2">
    <source>
        <dbReference type="EMBL" id="GGB72090.1"/>
    </source>
</evidence>
<sequence>MKVLFVHDGPILCNEAQNVFYGVHYRDEIIERYSFFGDKVSFLMRHKVVSDEDGKKYTKISHPAFRFISVPNFKSISTMALKAKAEDIIENSVKSHDIILLRLPSANGVLAYKYAKRFNKPIFVEVVACVYDALWNYDWRGKLLAGHKMKKYKNIIMNSSHVLYVTQNFLQERYPSKGKSIGCSDVLIKKMDESVIEQRLHNQENRKSLTLGTVAAIDVPYKGQAEVIKAIAELKKQNILVRYKIVGQGSPKRLNNIIKTCGVEDLVDIVGPIKHDEVFKFIDGLDVYVQPSKTEGLPRAVIEALSRGCPSIGSRAGGIPELIQPELLFNPKSTSEIVEVIKKISNKDLQKRISKENFEKAKEYQFEIINERRKSFYREFKDDYNLI</sequence>
<dbReference type="CDD" id="cd03801">
    <property type="entry name" value="GT4_PimA-like"/>
    <property type="match status" value="1"/>
</dbReference>
<dbReference type="Pfam" id="PF00534">
    <property type="entry name" value="Glycos_transf_1"/>
    <property type="match status" value="1"/>
</dbReference>
<accession>A0ABQ1JMK0</accession>
<dbReference type="InterPro" id="IPR050194">
    <property type="entry name" value="Glycosyltransferase_grp1"/>
</dbReference>
<dbReference type="Gene3D" id="3.40.50.2000">
    <property type="entry name" value="Glycogen Phosphorylase B"/>
    <property type="match status" value="2"/>
</dbReference>